<keyword evidence="1" id="KW-0328">Glycosyltransferase</keyword>
<proteinExistence type="predicted"/>
<keyword evidence="2" id="KW-0808">Transferase</keyword>
<dbReference type="EMBL" id="JBGBPQ010000001">
    <property type="protein sequence ID" value="KAL1529812.1"/>
    <property type="molecule type" value="Genomic_DNA"/>
</dbReference>
<name>A0AB34K907_PRYPA</name>
<dbReference type="Gene3D" id="3.40.50.2000">
    <property type="entry name" value="Glycogen Phosphorylase B"/>
    <property type="match status" value="1"/>
</dbReference>
<comment type="caution">
    <text evidence="3">The sequence shown here is derived from an EMBL/GenBank/DDBJ whole genome shotgun (WGS) entry which is preliminary data.</text>
</comment>
<dbReference type="PANTHER" id="PTHR12526:SF510">
    <property type="entry name" value="D-INOSITOL 3-PHOSPHATE GLYCOSYLTRANSFERASE"/>
    <property type="match status" value="1"/>
</dbReference>
<sequence>MRVLLLTYEFTFAPFSGNGMLARSLAKSLLALGCHLRVLCCRPTHVPGLAADNHLSFPEVLHAESLELWPVELSEAAGWRRLDESSAYTEFWEGVLRFGSSAAEFAPEAVIAIDWTGAGAWRRLRQAIWPDATAPKLCYLNFRVYASGSVAETSWFDEMETIALREAARVLALSPADTESLAQLQLRSQHAVAAPIHILMPPLRSDLEELARGSNGNLTLLKSALPQALERALAAAGRSRVFVTCAVRLSREKEPMRFVEFVEAAAGRLKDLGLTPLLFGAPADAEYSAAVKSRLQAASTEAVIIDEFMPPVALAAAFSATALNFHPCRYDAYGMSIVEAAAFGAPSVINAGTTVGALQLLPASQGASFVLLFDGKISDNALSEEVLHLLEDEAQLKSVGITAQKLALQWSEAAYGAALLSHLRQLAEEHCSDVAESPAGATDSDPGA</sequence>
<dbReference type="SUPFAM" id="SSF53756">
    <property type="entry name" value="UDP-Glycosyltransferase/glycogen phosphorylase"/>
    <property type="match status" value="1"/>
</dbReference>
<organism evidence="3 4">
    <name type="scientific">Prymnesium parvum</name>
    <name type="common">Toxic golden alga</name>
    <dbReference type="NCBI Taxonomy" id="97485"/>
    <lineage>
        <taxon>Eukaryota</taxon>
        <taxon>Haptista</taxon>
        <taxon>Haptophyta</taxon>
        <taxon>Prymnesiophyceae</taxon>
        <taxon>Prymnesiales</taxon>
        <taxon>Prymnesiaceae</taxon>
        <taxon>Prymnesium</taxon>
    </lineage>
</organism>
<protein>
    <submittedName>
        <fullName evidence="3">Uncharacterized protein</fullName>
    </submittedName>
</protein>
<evidence type="ECO:0000313" key="4">
    <source>
        <dbReference type="Proteomes" id="UP001515480"/>
    </source>
</evidence>
<keyword evidence="4" id="KW-1185">Reference proteome</keyword>
<reference evidence="3 4" key="1">
    <citation type="journal article" date="2024" name="Science">
        <title>Giant polyketide synthase enzymes in the biosynthesis of giant marine polyether toxins.</title>
        <authorList>
            <person name="Fallon T.R."/>
            <person name="Shende V.V."/>
            <person name="Wierzbicki I.H."/>
            <person name="Pendleton A.L."/>
            <person name="Watervoot N.F."/>
            <person name="Auber R.P."/>
            <person name="Gonzalez D.J."/>
            <person name="Wisecaver J.H."/>
            <person name="Moore B.S."/>
        </authorList>
    </citation>
    <scope>NUCLEOTIDE SEQUENCE [LARGE SCALE GENOMIC DNA]</scope>
    <source>
        <strain evidence="3 4">12B1</strain>
    </source>
</reference>
<evidence type="ECO:0000256" key="2">
    <source>
        <dbReference type="ARBA" id="ARBA00022679"/>
    </source>
</evidence>
<gene>
    <name evidence="3" type="ORF">AB1Y20_000744</name>
</gene>
<dbReference type="Proteomes" id="UP001515480">
    <property type="component" value="Unassembled WGS sequence"/>
</dbReference>
<dbReference type="GO" id="GO:0016757">
    <property type="term" value="F:glycosyltransferase activity"/>
    <property type="evidence" value="ECO:0007669"/>
    <property type="project" value="UniProtKB-KW"/>
</dbReference>
<dbReference type="PANTHER" id="PTHR12526">
    <property type="entry name" value="GLYCOSYLTRANSFERASE"/>
    <property type="match status" value="1"/>
</dbReference>
<dbReference type="AlphaFoldDB" id="A0AB34K907"/>
<accession>A0AB34K907</accession>
<evidence type="ECO:0000313" key="3">
    <source>
        <dbReference type="EMBL" id="KAL1529812.1"/>
    </source>
</evidence>
<evidence type="ECO:0000256" key="1">
    <source>
        <dbReference type="ARBA" id="ARBA00022676"/>
    </source>
</evidence>